<dbReference type="InterPro" id="IPR005821">
    <property type="entry name" value="Ion_trans_dom"/>
</dbReference>
<dbReference type="InterPro" id="IPR003938">
    <property type="entry name" value="K_chnl_volt-dep_EAG/ELK/ERG"/>
</dbReference>
<feature type="compositionally biased region" description="Low complexity" evidence="11">
    <location>
        <begin position="580"/>
        <end position="596"/>
    </location>
</feature>
<gene>
    <name evidence="14" type="ORF">WJX74_002162</name>
</gene>
<evidence type="ECO:0000256" key="1">
    <source>
        <dbReference type="ARBA" id="ARBA00004141"/>
    </source>
</evidence>
<dbReference type="PROSITE" id="PS50042">
    <property type="entry name" value="CNMP_BINDING_3"/>
    <property type="match status" value="1"/>
</dbReference>
<dbReference type="InterPro" id="IPR018490">
    <property type="entry name" value="cNMP-bd_dom_sf"/>
</dbReference>
<evidence type="ECO:0000256" key="12">
    <source>
        <dbReference type="SAM" id="Phobius"/>
    </source>
</evidence>
<evidence type="ECO:0000256" key="6">
    <source>
        <dbReference type="ARBA" id="ARBA00022882"/>
    </source>
</evidence>
<protein>
    <recommendedName>
        <fullName evidence="13">Cyclic nucleotide-binding domain-containing protein</fullName>
    </recommendedName>
</protein>
<accession>A0AAW1SB27</accession>
<evidence type="ECO:0000256" key="9">
    <source>
        <dbReference type="ARBA" id="ARBA00023136"/>
    </source>
</evidence>
<name>A0AAW1SB27_9CHLO</name>
<reference evidence="14 15" key="1">
    <citation type="journal article" date="2024" name="Nat. Commun.">
        <title>Phylogenomics reveals the evolutionary origins of lichenization in chlorophyte algae.</title>
        <authorList>
            <person name="Puginier C."/>
            <person name="Libourel C."/>
            <person name="Otte J."/>
            <person name="Skaloud P."/>
            <person name="Haon M."/>
            <person name="Grisel S."/>
            <person name="Petersen M."/>
            <person name="Berrin J.G."/>
            <person name="Delaux P.M."/>
            <person name="Dal Grande F."/>
            <person name="Keller J."/>
        </authorList>
    </citation>
    <scope>NUCLEOTIDE SEQUENCE [LARGE SCALE GENOMIC DNA]</scope>
    <source>
        <strain evidence="14 15">SAG 2145</strain>
    </source>
</reference>
<keyword evidence="5" id="KW-0631">Potassium channel</keyword>
<dbReference type="SMART" id="SM00100">
    <property type="entry name" value="cNMP"/>
    <property type="match status" value="1"/>
</dbReference>
<dbReference type="InterPro" id="IPR045319">
    <property type="entry name" value="KAT/AKT"/>
</dbReference>
<feature type="compositionally biased region" description="Polar residues" evidence="11">
    <location>
        <begin position="559"/>
        <end position="572"/>
    </location>
</feature>
<dbReference type="GO" id="GO:0034702">
    <property type="term" value="C:monoatomic ion channel complex"/>
    <property type="evidence" value="ECO:0007669"/>
    <property type="project" value="UniProtKB-KW"/>
</dbReference>
<keyword evidence="15" id="KW-1185">Reference proteome</keyword>
<dbReference type="Gene3D" id="1.10.287.630">
    <property type="entry name" value="Helix hairpin bin"/>
    <property type="match status" value="1"/>
</dbReference>
<dbReference type="InterPro" id="IPR014710">
    <property type="entry name" value="RmlC-like_jellyroll"/>
</dbReference>
<dbReference type="PANTHER" id="PTHR45743">
    <property type="entry name" value="POTASSIUM CHANNEL AKT1"/>
    <property type="match status" value="1"/>
</dbReference>
<evidence type="ECO:0000313" key="14">
    <source>
        <dbReference type="EMBL" id="KAK9842771.1"/>
    </source>
</evidence>
<feature type="transmembrane region" description="Helical" evidence="12">
    <location>
        <begin position="247"/>
        <end position="266"/>
    </location>
</feature>
<dbReference type="EMBL" id="JALJOS010000002">
    <property type="protein sequence ID" value="KAK9842771.1"/>
    <property type="molecule type" value="Genomic_DNA"/>
</dbReference>
<sequence>MRGHGSDESPHEPLLGSRARKQQKKRLLVLHPQSNIVLFQTCLITFFDGSYTAFVVPFTVSTFQDISHLDFLTVLDLVAGSVFSLDIILRFNTAYEPAQKKHEGDLVTSRWKIAGRYLRTSFWLDFLSIVPAYLEAAVIIIPSYDGRNPTHAFLVHVLTVVRLMRVLRLPRLLQGLFVRALAGHLGQQLLTLLPFTVLYLLHIVYSAAVLINLLGCFWLFTAKVLEDPHSSWLTSVGDSDLSGAAQVHQYIAAVYYAMTTIATVGYGDIHATTSTERIAATLIMFTGVLFFGFVISSLSDLISHMGGTARRAVLLRQKAEEVEAWLQLRQVPRGLGARITAYFSDAWVRYAEEVPEQSLLNELPLQLRGEAVNCFLDSVFKGLEVFRHQRPDVLTLLASCLHPHTTLPGHNLSREGSIADRLWILQSGRIQMLRGLKVLQEIEGPMVFGEACIVSKKVRQAARRPFTFRAVTCCTLWQAHIHDLVPLLHVAPSLETDLLCNLQFHLAEASESRPHQSFWRHELAWIDEFLASRARHGGRDKQGRQSRDPVAEILRSHTPPHSMQSRPSSYDTHSGGGTSYPGPDDSSDSGPAGSSDTESEEYYDASGPKHGDRAAERHRDHDEHLSDTSEDEDTCEGDDRLNGYSDDEEHHLEHRIDIPQARPNQGGLPFQVQRRLQHP</sequence>
<feature type="compositionally biased region" description="Basic and acidic residues" evidence="11">
    <location>
        <begin position="607"/>
        <end position="627"/>
    </location>
</feature>
<dbReference type="Proteomes" id="UP001438707">
    <property type="component" value="Unassembled WGS sequence"/>
</dbReference>
<keyword evidence="5" id="KW-0630">Potassium</keyword>
<feature type="transmembrane region" description="Helical" evidence="12">
    <location>
        <begin position="122"/>
        <end position="144"/>
    </location>
</feature>
<dbReference type="AlphaFoldDB" id="A0AAW1SB27"/>
<dbReference type="PANTHER" id="PTHR45743:SF2">
    <property type="entry name" value="POTASSIUM CHANNEL AKT1"/>
    <property type="match status" value="1"/>
</dbReference>
<feature type="domain" description="Cyclic nucleotide-binding" evidence="13">
    <location>
        <begin position="385"/>
        <end position="477"/>
    </location>
</feature>
<evidence type="ECO:0000256" key="11">
    <source>
        <dbReference type="SAM" id="MobiDB-lite"/>
    </source>
</evidence>
<dbReference type="Pfam" id="PF00520">
    <property type="entry name" value="Ion_trans"/>
    <property type="match status" value="1"/>
</dbReference>
<evidence type="ECO:0000256" key="5">
    <source>
        <dbReference type="ARBA" id="ARBA00022826"/>
    </source>
</evidence>
<comment type="subcellular location">
    <subcellularLocation>
        <location evidence="1">Membrane</location>
        <topology evidence="1">Multi-pass membrane protein</topology>
    </subcellularLocation>
</comment>
<keyword evidence="5" id="KW-0633">Potassium transport</keyword>
<dbReference type="Gene3D" id="2.60.120.10">
    <property type="entry name" value="Jelly Rolls"/>
    <property type="match status" value="1"/>
</dbReference>
<dbReference type="SUPFAM" id="SSF51206">
    <property type="entry name" value="cAMP-binding domain-like"/>
    <property type="match status" value="1"/>
</dbReference>
<evidence type="ECO:0000259" key="13">
    <source>
        <dbReference type="PROSITE" id="PS50042"/>
    </source>
</evidence>
<proteinExistence type="inferred from homology"/>
<keyword evidence="3" id="KW-0813">Transport</keyword>
<evidence type="ECO:0000256" key="3">
    <source>
        <dbReference type="ARBA" id="ARBA00022448"/>
    </source>
</evidence>
<evidence type="ECO:0000256" key="2">
    <source>
        <dbReference type="ARBA" id="ARBA00007929"/>
    </source>
</evidence>
<keyword evidence="10" id="KW-0407">Ion channel</keyword>
<organism evidence="14 15">
    <name type="scientific">Apatococcus lobatus</name>
    <dbReference type="NCBI Taxonomy" id="904363"/>
    <lineage>
        <taxon>Eukaryota</taxon>
        <taxon>Viridiplantae</taxon>
        <taxon>Chlorophyta</taxon>
        <taxon>core chlorophytes</taxon>
        <taxon>Trebouxiophyceae</taxon>
        <taxon>Chlorellales</taxon>
        <taxon>Chlorellaceae</taxon>
        <taxon>Apatococcus</taxon>
    </lineage>
</organism>
<keyword evidence="7 12" id="KW-1133">Transmembrane helix</keyword>
<evidence type="ECO:0000256" key="4">
    <source>
        <dbReference type="ARBA" id="ARBA00022692"/>
    </source>
</evidence>
<dbReference type="Gene3D" id="1.10.287.70">
    <property type="match status" value="1"/>
</dbReference>
<feature type="transmembrane region" description="Helical" evidence="12">
    <location>
        <begin position="27"/>
        <end position="51"/>
    </location>
</feature>
<keyword evidence="4 12" id="KW-0812">Transmembrane</keyword>
<keyword evidence="6" id="KW-0851">Voltage-gated channel</keyword>
<evidence type="ECO:0000313" key="15">
    <source>
        <dbReference type="Proteomes" id="UP001438707"/>
    </source>
</evidence>
<keyword evidence="9 12" id="KW-0472">Membrane</keyword>
<evidence type="ECO:0000256" key="10">
    <source>
        <dbReference type="ARBA" id="ARBA00023303"/>
    </source>
</evidence>
<evidence type="ECO:0000256" key="8">
    <source>
        <dbReference type="ARBA" id="ARBA00023065"/>
    </source>
</evidence>
<feature type="compositionally biased region" description="Basic and acidic residues" evidence="11">
    <location>
        <begin position="648"/>
        <end position="657"/>
    </location>
</feature>
<dbReference type="InterPro" id="IPR000595">
    <property type="entry name" value="cNMP-bd_dom"/>
</dbReference>
<feature type="transmembrane region" description="Helical" evidence="12">
    <location>
        <begin position="150"/>
        <end position="168"/>
    </location>
</feature>
<evidence type="ECO:0000256" key="7">
    <source>
        <dbReference type="ARBA" id="ARBA00022989"/>
    </source>
</evidence>
<feature type="transmembrane region" description="Helical" evidence="12">
    <location>
        <begin position="189"/>
        <end position="220"/>
    </location>
</feature>
<keyword evidence="8" id="KW-0406">Ion transport</keyword>
<dbReference type="SUPFAM" id="SSF81324">
    <property type="entry name" value="Voltage-gated potassium channels"/>
    <property type="match status" value="1"/>
</dbReference>
<dbReference type="PRINTS" id="PR01463">
    <property type="entry name" value="EAGCHANLFMLY"/>
</dbReference>
<dbReference type="CDD" id="cd00038">
    <property type="entry name" value="CAP_ED"/>
    <property type="match status" value="1"/>
</dbReference>
<comment type="similarity">
    <text evidence="2">Belongs to the potassium channel family. Plant (TC 1.A.1.4) subfamily.</text>
</comment>
<dbReference type="GO" id="GO:0005249">
    <property type="term" value="F:voltage-gated potassium channel activity"/>
    <property type="evidence" value="ECO:0007669"/>
    <property type="project" value="InterPro"/>
</dbReference>
<feature type="transmembrane region" description="Helical" evidence="12">
    <location>
        <begin position="278"/>
        <end position="298"/>
    </location>
</feature>
<comment type="caution">
    <text evidence="14">The sequence shown here is derived from an EMBL/GenBank/DDBJ whole genome shotgun (WGS) entry which is preliminary data.</text>
</comment>
<feature type="region of interest" description="Disordered" evidence="11">
    <location>
        <begin position="555"/>
        <end position="679"/>
    </location>
</feature>